<feature type="region of interest" description="Disordered" evidence="1">
    <location>
        <begin position="407"/>
        <end position="432"/>
    </location>
</feature>
<dbReference type="EMBL" id="JAJAXM010000045">
    <property type="protein sequence ID" value="MCG9027255.1"/>
    <property type="molecule type" value="Genomic_DNA"/>
</dbReference>
<evidence type="ECO:0000256" key="2">
    <source>
        <dbReference type="SAM" id="Phobius"/>
    </source>
</evidence>
<dbReference type="InterPro" id="IPR006944">
    <property type="entry name" value="Phage/GTA_portal"/>
</dbReference>
<dbReference type="AlphaFoldDB" id="A0ABD4SWZ5"/>
<keyword evidence="2" id="KW-0812">Transmembrane</keyword>
<comment type="caution">
    <text evidence="3">The sequence shown here is derived from an EMBL/GenBank/DDBJ whole genome shotgun (WGS) entry which is preliminary data.</text>
</comment>
<keyword evidence="2" id="KW-0472">Membrane</keyword>
<dbReference type="NCBIfam" id="TIGR01537">
    <property type="entry name" value="portal_HK97"/>
    <property type="match status" value="1"/>
</dbReference>
<protein>
    <submittedName>
        <fullName evidence="3">Phage portal protein</fullName>
    </submittedName>
</protein>
<organism evidence="3 4">
    <name type="scientific">Laribacter hongkongensis</name>
    <dbReference type="NCBI Taxonomy" id="168471"/>
    <lineage>
        <taxon>Bacteria</taxon>
        <taxon>Pseudomonadati</taxon>
        <taxon>Pseudomonadota</taxon>
        <taxon>Betaproteobacteria</taxon>
        <taxon>Neisseriales</taxon>
        <taxon>Aquaspirillaceae</taxon>
        <taxon>Laribacter</taxon>
    </lineage>
</organism>
<dbReference type="Pfam" id="PF04860">
    <property type="entry name" value="Phage_portal"/>
    <property type="match status" value="1"/>
</dbReference>
<accession>A0ABD4SWZ5</accession>
<gene>
    <name evidence="3" type="ORF">LH440_15395</name>
</gene>
<reference evidence="3 4" key="1">
    <citation type="submission" date="2021-10" db="EMBL/GenBank/DDBJ databases">
        <title>Whole-genome sequencing analysis of Laribacter hongkongensis: virulence gene profiles, carbohydrate-active enzyme prediction, and antimicrobial resistance characterization.</title>
        <authorList>
            <person name="Yuan P."/>
            <person name="Zhan Y."/>
            <person name="Chen D."/>
        </authorList>
    </citation>
    <scope>NUCLEOTIDE SEQUENCE [LARGE SCALE GENOMIC DNA]</scope>
    <source>
        <strain evidence="3 4">W67</strain>
    </source>
</reference>
<dbReference type="RefSeq" id="WP_239894593.1">
    <property type="nucleotide sequence ID" value="NZ_JAJAXM010000045.1"/>
</dbReference>
<dbReference type="InterPro" id="IPR006427">
    <property type="entry name" value="Portal_HK97"/>
</dbReference>
<proteinExistence type="predicted"/>
<keyword evidence="2" id="KW-1133">Transmembrane helix</keyword>
<evidence type="ECO:0000313" key="4">
    <source>
        <dbReference type="Proteomes" id="UP001200247"/>
    </source>
</evidence>
<sequence>MNTTLTINTSEYGSRVLGDWIASRQGAAERAGMVALGENTVESGTLSSGELANLLGAAWRTSSGESVTTDSAMRVSAVYACVGLIAGAIATLPVGIYERGENGRSKADHPYWFLFNEQASDNWTSSAAWEYLISAKLFYGDGFARLLRPGPASNRIIGWEPLHPLSVDPFKKDGRVLYRVSPEGDPAYTLDSSDILHLPSLGFDGLRSPSPITCAAREAIGTAQAGQHYTGRFFAGGGNFDYALKTDAKLKKDQLDLLRASLLGRIQNGGRGPLILDGGLAPAQLSVNSKDAEVLATRLFTVEEICRIFGVPPHMVGHTDKTTSWGSGIESQGIGFVRYTLQRHLTPIAQELNRKLWPVRQKYFVEHINAALERADLKTRYEAYRIALGRAGEQPWMDVNEVRKLENLPENGNLKPNEGAADGKPTEQAARG</sequence>
<name>A0ABD4SWZ5_9NEIS</name>
<feature type="transmembrane region" description="Helical" evidence="2">
    <location>
        <begin position="77"/>
        <end position="97"/>
    </location>
</feature>
<evidence type="ECO:0000313" key="3">
    <source>
        <dbReference type="EMBL" id="MCG9027255.1"/>
    </source>
</evidence>
<evidence type="ECO:0000256" key="1">
    <source>
        <dbReference type="SAM" id="MobiDB-lite"/>
    </source>
</evidence>
<dbReference type="Proteomes" id="UP001200247">
    <property type="component" value="Unassembled WGS sequence"/>
</dbReference>